<sequence length="341" mass="38228">MIGSLTVGLTGLLPEFPPFSCKVTNDNSAQLVYSFDPAQYKQLFFHLDKDIVGDIYVRQSDSPNDQDEGKVRIYAHLRASNANILLATTLNSIPHPEDSSVEANVYLELYGRERERTLRWGCLKTDVSILFPWNMTRFESLKIQHRNKGDVDVWFEQYGDNSSYHGGNTAVDGLFRDSTSNNNNHRSYNAGAVLLPAPQAPRVAIDRLDIKASNGNIYVMNVLVANKLKVVSEQGGIIGLVTANRRIEMESKLYTILSLKSNNTSSLDLKASAETFAQISMESPYYGHVAMTTWASFFRPELIFSPEYTFVQQTKTLQTLTGYFLYPDSNGTEPSSPLPRL</sequence>
<dbReference type="Proteomes" id="UP001194696">
    <property type="component" value="Unassembled WGS sequence"/>
</dbReference>
<reference evidence="1 2" key="1">
    <citation type="journal article" date="2020" name="Fungal Divers.">
        <title>Resolving the Mortierellaceae phylogeny through synthesis of multi-gene phylogenetics and phylogenomics.</title>
        <authorList>
            <person name="Vandepol N."/>
            <person name="Liber J."/>
            <person name="Desiro A."/>
            <person name="Na H."/>
            <person name="Kennedy M."/>
            <person name="Barry K."/>
            <person name="Grigoriev I.V."/>
            <person name="Miller A.N."/>
            <person name="O'Donnell K."/>
            <person name="Stajich J.E."/>
            <person name="Bonito G."/>
        </authorList>
    </citation>
    <scope>NUCLEOTIDE SEQUENCE [LARGE SCALE GENOMIC DNA]</scope>
    <source>
        <strain evidence="1 2">AD045</strain>
    </source>
</reference>
<evidence type="ECO:0000313" key="2">
    <source>
        <dbReference type="Proteomes" id="UP001194696"/>
    </source>
</evidence>
<dbReference type="EMBL" id="JAAAIM010000098">
    <property type="protein sequence ID" value="KAG0295030.1"/>
    <property type="molecule type" value="Genomic_DNA"/>
</dbReference>
<gene>
    <name evidence="1" type="ORF">BGZ96_012693</name>
</gene>
<protein>
    <submittedName>
        <fullName evidence="1">Uncharacterized protein</fullName>
    </submittedName>
</protein>
<comment type="caution">
    <text evidence="1">The sequence shown here is derived from an EMBL/GenBank/DDBJ whole genome shotgun (WGS) entry which is preliminary data.</text>
</comment>
<name>A0ABQ7KAC9_9FUNG</name>
<accession>A0ABQ7KAC9</accession>
<organism evidence="1 2">
    <name type="scientific">Linnemannia gamsii</name>
    <dbReference type="NCBI Taxonomy" id="64522"/>
    <lineage>
        <taxon>Eukaryota</taxon>
        <taxon>Fungi</taxon>
        <taxon>Fungi incertae sedis</taxon>
        <taxon>Mucoromycota</taxon>
        <taxon>Mortierellomycotina</taxon>
        <taxon>Mortierellomycetes</taxon>
        <taxon>Mortierellales</taxon>
        <taxon>Mortierellaceae</taxon>
        <taxon>Linnemannia</taxon>
    </lineage>
</organism>
<proteinExistence type="predicted"/>
<keyword evidence="2" id="KW-1185">Reference proteome</keyword>
<evidence type="ECO:0000313" key="1">
    <source>
        <dbReference type="EMBL" id="KAG0295030.1"/>
    </source>
</evidence>